<accession>A0A6C0GU09</accession>
<dbReference type="RefSeq" id="WP_162446799.1">
    <property type="nucleotide sequence ID" value="NZ_CP048222.1"/>
</dbReference>
<protein>
    <submittedName>
        <fullName evidence="2">Alpha/beta fold hydrolase</fullName>
    </submittedName>
</protein>
<keyword evidence="2" id="KW-0378">Hydrolase</keyword>
<dbReference type="PANTHER" id="PTHR10992:SF1086">
    <property type="entry name" value="AB HYDROLASE-1 DOMAIN-CONTAINING PROTEIN"/>
    <property type="match status" value="1"/>
</dbReference>
<dbReference type="Pfam" id="PF12697">
    <property type="entry name" value="Abhydrolase_6"/>
    <property type="match status" value="1"/>
</dbReference>
<dbReference type="EMBL" id="CP048222">
    <property type="protein sequence ID" value="QHT70842.1"/>
    <property type="molecule type" value="Genomic_DNA"/>
</dbReference>
<dbReference type="InterPro" id="IPR000073">
    <property type="entry name" value="AB_hydrolase_1"/>
</dbReference>
<evidence type="ECO:0000313" key="2">
    <source>
        <dbReference type="EMBL" id="QHT70842.1"/>
    </source>
</evidence>
<dbReference type="InterPro" id="IPR029058">
    <property type="entry name" value="AB_hydrolase_fold"/>
</dbReference>
<dbReference type="AlphaFoldDB" id="A0A6C0GU09"/>
<dbReference type="GO" id="GO:0080032">
    <property type="term" value="F:methyl jasmonate esterase activity"/>
    <property type="evidence" value="ECO:0007669"/>
    <property type="project" value="TreeGrafter"/>
</dbReference>
<reference evidence="2 3" key="1">
    <citation type="submission" date="2020-01" db="EMBL/GenBank/DDBJ databases">
        <authorList>
            <person name="Kim M.K."/>
        </authorList>
    </citation>
    <scope>NUCLEOTIDE SEQUENCE [LARGE SCALE GENOMIC DNA]</scope>
    <source>
        <strain evidence="2 3">172606-1</strain>
    </source>
</reference>
<dbReference type="Gene3D" id="3.40.50.1820">
    <property type="entry name" value="alpha/beta hydrolase"/>
    <property type="match status" value="1"/>
</dbReference>
<gene>
    <name evidence="2" type="ORF">GXP67_31440</name>
</gene>
<proteinExistence type="predicted"/>
<name>A0A6C0GU09_9BACT</name>
<dbReference type="KEGG" id="rhoz:GXP67_31440"/>
<dbReference type="SUPFAM" id="SSF53474">
    <property type="entry name" value="alpha/beta-Hydrolases"/>
    <property type="match status" value="1"/>
</dbReference>
<sequence>MKTTFLPIWATGIILSLLLLVSCKDEPANNKITSPKTYLLVHGAGHGGWAWKKVVPLLEAQGHRVLAIDLPSHGEDKTHPEKVTLNDYVQKVVDVAHAQTGPVILVGHSSGGVTIAGAAERLGASKVEKLIFLDAFLPGNGESVFSLAAKFLPPSETGEPDFTSSFIFDEQGTTFRLDTARVAHFLYHDCLPEDISFAKANLSRQPVAPFATPVQLSDAIYGAIPKYYILCLEARNGDMFQMATNVPVNQIVTLSTSHSPFFSRPQALADLILKFNTSYP</sequence>
<evidence type="ECO:0000259" key="1">
    <source>
        <dbReference type="Pfam" id="PF12697"/>
    </source>
</evidence>
<dbReference type="InterPro" id="IPR045889">
    <property type="entry name" value="MES/HNL"/>
</dbReference>
<dbReference type="GO" id="GO:0080030">
    <property type="term" value="F:methyl indole-3-acetate esterase activity"/>
    <property type="evidence" value="ECO:0007669"/>
    <property type="project" value="TreeGrafter"/>
</dbReference>
<evidence type="ECO:0000313" key="3">
    <source>
        <dbReference type="Proteomes" id="UP000480178"/>
    </source>
</evidence>
<dbReference type="PROSITE" id="PS51257">
    <property type="entry name" value="PROKAR_LIPOPROTEIN"/>
    <property type="match status" value="1"/>
</dbReference>
<organism evidence="2 3">
    <name type="scientific">Rhodocytophaga rosea</name>
    <dbReference type="NCBI Taxonomy" id="2704465"/>
    <lineage>
        <taxon>Bacteria</taxon>
        <taxon>Pseudomonadati</taxon>
        <taxon>Bacteroidota</taxon>
        <taxon>Cytophagia</taxon>
        <taxon>Cytophagales</taxon>
        <taxon>Rhodocytophagaceae</taxon>
        <taxon>Rhodocytophaga</taxon>
    </lineage>
</organism>
<dbReference type="PANTHER" id="PTHR10992">
    <property type="entry name" value="METHYLESTERASE FAMILY MEMBER"/>
    <property type="match status" value="1"/>
</dbReference>
<keyword evidence="3" id="KW-1185">Reference proteome</keyword>
<dbReference type="Proteomes" id="UP000480178">
    <property type="component" value="Chromosome"/>
</dbReference>
<feature type="domain" description="AB hydrolase-1" evidence="1">
    <location>
        <begin position="39"/>
        <end position="270"/>
    </location>
</feature>